<dbReference type="Proteomes" id="UP001207116">
    <property type="component" value="Unassembled WGS sequence"/>
</dbReference>
<dbReference type="Gene3D" id="3.40.50.300">
    <property type="entry name" value="P-loop containing nucleotide triphosphate hydrolases"/>
    <property type="match status" value="1"/>
</dbReference>
<dbReference type="PROSITE" id="PS51722">
    <property type="entry name" value="G_TR_2"/>
    <property type="match status" value="1"/>
</dbReference>
<dbReference type="PRINTS" id="PR00315">
    <property type="entry name" value="ELONGATNFCT"/>
</dbReference>
<dbReference type="AlphaFoldDB" id="A0AAE3SN10"/>
<evidence type="ECO:0000259" key="7">
    <source>
        <dbReference type="PROSITE" id="PS51722"/>
    </source>
</evidence>
<comment type="caution">
    <text evidence="8">The sequence shown here is derived from an EMBL/GenBank/DDBJ whole genome shotgun (WGS) entry which is preliminary data.</text>
</comment>
<keyword evidence="3" id="KW-0548">Nucleotidyltransferase</keyword>
<name>A0AAE3SN10_9FLAO</name>
<evidence type="ECO:0000256" key="6">
    <source>
        <dbReference type="ARBA" id="ARBA00023134"/>
    </source>
</evidence>
<dbReference type="PANTHER" id="PTHR23115">
    <property type="entry name" value="TRANSLATION FACTOR"/>
    <property type="match status" value="1"/>
</dbReference>
<dbReference type="EC" id="2.7.7.4" evidence="1"/>
<sequence>MNVVKIATAGSVDDGKSTLIGRLLYDTNSLTEDKIDAIQKSSLKKGYDYLDFSLATDGLVAEREQGITIDVAHIYFSTRSRSYIIADTPGHVEYTRNMVTGASTSQVAIVLIDARKGVVEQTYRHFFINNLLRIKNVIVAINKMDLVDFSEQVYLDIKVQFEKLNSKSTYEEQQLHFIPVSALHGDNIAIKSERMPWYEGKPLLYHLEQLELTDVNDQGEARFPVQQVIRPKTAEFHDFRGYAGKVYGGSLEVGDEVAVLPTGTRSRIKDIYFYDQSFKRASSGNSVTLTLEDNINIARGDMLVRPNELPKVERAIEATICWMDNKPLTAGSKYILRHNTNQVLSKIELIRNVIATDYSGSEPASSLHLNQIGETSLKLSKPIYFDPYSSNKTNGAFILIDPQTNATSGVGFIH</sequence>
<evidence type="ECO:0000256" key="3">
    <source>
        <dbReference type="ARBA" id="ARBA00022695"/>
    </source>
</evidence>
<keyword evidence="2" id="KW-0808">Transferase</keyword>
<dbReference type="CDD" id="cd03695">
    <property type="entry name" value="CysN_NodQ_II"/>
    <property type="match status" value="1"/>
</dbReference>
<dbReference type="Pfam" id="PF22594">
    <property type="entry name" value="GTP-eEF1A_C"/>
    <property type="match status" value="1"/>
</dbReference>
<dbReference type="GO" id="GO:0004781">
    <property type="term" value="F:sulfate adenylyltransferase (ATP) activity"/>
    <property type="evidence" value="ECO:0007669"/>
    <property type="project" value="UniProtKB-EC"/>
</dbReference>
<dbReference type="InterPro" id="IPR000795">
    <property type="entry name" value="T_Tr_GTP-bd_dom"/>
</dbReference>
<dbReference type="CDD" id="cd04166">
    <property type="entry name" value="CysN_ATPS"/>
    <property type="match status" value="1"/>
</dbReference>
<dbReference type="PROSITE" id="PS00301">
    <property type="entry name" value="G_TR_1"/>
    <property type="match status" value="1"/>
</dbReference>
<dbReference type="InterPro" id="IPR009001">
    <property type="entry name" value="Transl_elong_EF1A/Init_IF2_C"/>
</dbReference>
<dbReference type="GO" id="GO:0005525">
    <property type="term" value="F:GTP binding"/>
    <property type="evidence" value="ECO:0007669"/>
    <property type="project" value="UniProtKB-KW"/>
</dbReference>
<feature type="domain" description="Tr-type G" evidence="7">
    <location>
        <begin position="1"/>
        <end position="215"/>
    </location>
</feature>
<dbReference type="GO" id="GO:0005524">
    <property type="term" value="F:ATP binding"/>
    <property type="evidence" value="ECO:0007669"/>
    <property type="project" value="UniProtKB-KW"/>
</dbReference>
<dbReference type="RefSeq" id="WP_266011595.1">
    <property type="nucleotide sequence ID" value="NZ_JAPFQP010000001.1"/>
</dbReference>
<dbReference type="GO" id="GO:0003924">
    <property type="term" value="F:GTPase activity"/>
    <property type="evidence" value="ECO:0007669"/>
    <property type="project" value="InterPro"/>
</dbReference>
<dbReference type="GO" id="GO:0006790">
    <property type="term" value="P:sulfur compound metabolic process"/>
    <property type="evidence" value="ECO:0007669"/>
    <property type="project" value="InterPro"/>
</dbReference>
<evidence type="ECO:0000256" key="5">
    <source>
        <dbReference type="ARBA" id="ARBA00022840"/>
    </source>
</evidence>
<gene>
    <name evidence="8" type="ORF">OO016_05910</name>
</gene>
<dbReference type="InterPro" id="IPR009000">
    <property type="entry name" value="Transl_B-barrel_sf"/>
</dbReference>
<dbReference type="Pfam" id="PF00009">
    <property type="entry name" value="GTP_EFTU"/>
    <property type="match status" value="1"/>
</dbReference>
<dbReference type="InterPro" id="IPR041757">
    <property type="entry name" value="CysN_GTP-bd"/>
</dbReference>
<organism evidence="8 9">
    <name type="scientific">Lentiprolixibacter aurantiacus</name>
    <dbReference type="NCBI Taxonomy" id="2993939"/>
    <lineage>
        <taxon>Bacteria</taxon>
        <taxon>Pseudomonadati</taxon>
        <taxon>Bacteroidota</taxon>
        <taxon>Flavobacteriia</taxon>
        <taxon>Flavobacteriales</taxon>
        <taxon>Flavobacteriaceae</taxon>
        <taxon>Lentiprolixibacter</taxon>
    </lineage>
</organism>
<dbReference type="InterPro" id="IPR031157">
    <property type="entry name" value="G_TR_CS"/>
</dbReference>
<dbReference type="InterPro" id="IPR027417">
    <property type="entry name" value="P-loop_NTPase"/>
</dbReference>
<dbReference type="Gene3D" id="2.40.30.10">
    <property type="entry name" value="Translation factors"/>
    <property type="match status" value="2"/>
</dbReference>
<dbReference type="NCBIfam" id="TIGR02034">
    <property type="entry name" value="CysN"/>
    <property type="match status" value="1"/>
</dbReference>
<dbReference type="SUPFAM" id="SSF52540">
    <property type="entry name" value="P-loop containing nucleoside triphosphate hydrolases"/>
    <property type="match status" value="1"/>
</dbReference>
<dbReference type="InterPro" id="IPR054696">
    <property type="entry name" value="GTP-eEF1A_C"/>
</dbReference>
<evidence type="ECO:0000313" key="9">
    <source>
        <dbReference type="Proteomes" id="UP001207116"/>
    </source>
</evidence>
<dbReference type="InterPro" id="IPR044138">
    <property type="entry name" value="CysN_II"/>
</dbReference>
<dbReference type="SUPFAM" id="SSF50447">
    <property type="entry name" value="Translation proteins"/>
    <property type="match status" value="1"/>
</dbReference>
<keyword evidence="4" id="KW-0547">Nucleotide-binding</keyword>
<keyword evidence="5" id="KW-0067">ATP-binding</keyword>
<dbReference type="SUPFAM" id="SSF50465">
    <property type="entry name" value="EF-Tu/eEF-1alpha/eIF2-gamma C-terminal domain"/>
    <property type="match status" value="1"/>
</dbReference>
<dbReference type="FunFam" id="3.40.50.300:FF:000119">
    <property type="entry name" value="Sulfate adenylyltransferase subunit 1"/>
    <property type="match status" value="1"/>
</dbReference>
<keyword evidence="9" id="KW-1185">Reference proteome</keyword>
<dbReference type="CDD" id="cd04095">
    <property type="entry name" value="CysN_NoDQ_III"/>
    <property type="match status" value="1"/>
</dbReference>
<protein>
    <recommendedName>
        <fullName evidence="1">sulfate adenylyltransferase</fullName>
        <ecNumber evidence="1">2.7.7.4</ecNumber>
    </recommendedName>
</protein>
<dbReference type="InterPro" id="IPR044139">
    <property type="entry name" value="CysN_NoDQ_III"/>
</dbReference>
<accession>A0AAE3SN10</accession>
<proteinExistence type="predicted"/>
<keyword evidence="6" id="KW-0342">GTP-binding</keyword>
<evidence type="ECO:0000256" key="2">
    <source>
        <dbReference type="ARBA" id="ARBA00022679"/>
    </source>
</evidence>
<dbReference type="InterPro" id="IPR011779">
    <property type="entry name" value="SO4_adenylTrfase_lsu"/>
</dbReference>
<reference evidence="8" key="1">
    <citation type="submission" date="2022-11" db="EMBL/GenBank/DDBJ databases">
        <title>The characterization of three novel Bacteroidetes species and genomic analysis of their roles in tidal elemental geochemical cycles.</title>
        <authorList>
            <person name="Ma K.-J."/>
        </authorList>
    </citation>
    <scope>NUCLEOTIDE SEQUENCE</scope>
    <source>
        <strain evidence="8">M415</strain>
    </source>
</reference>
<evidence type="ECO:0000256" key="1">
    <source>
        <dbReference type="ARBA" id="ARBA00012391"/>
    </source>
</evidence>
<dbReference type="InterPro" id="IPR050100">
    <property type="entry name" value="TRAFAC_GTPase_members"/>
</dbReference>
<evidence type="ECO:0000256" key="4">
    <source>
        <dbReference type="ARBA" id="ARBA00022741"/>
    </source>
</evidence>
<dbReference type="EMBL" id="JAPFQP010000001">
    <property type="protein sequence ID" value="MCX2719129.1"/>
    <property type="molecule type" value="Genomic_DNA"/>
</dbReference>
<evidence type="ECO:0000313" key="8">
    <source>
        <dbReference type="EMBL" id="MCX2719129.1"/>
    </source>
</evidence>